<feature type="signal peptide" evidence="3">
    <location>
        <begin position="1"/>
        <end position="24"/>
    </location>
</feature>
<dbReference type="GO" id="GO:0017057">
    <property type="term" value="F:6-phosphogluconolactonase activity"/>
    <property type="evidence" value="ECO:0007669"/>
    <property type="project" value="TreeGrafter"/>
</dbReference>
<reference evidence="5 6" key="1">
    <citation type="submission" date="2018-06" db="EMBL/GenBank/DDBJ databases">
        <authorList>
            <consortium name="Pathogen Informatics"/>
            <person name="Doyle S."/>
        </authorList>
    </citation>
    <scope>NUCLEOTIDE SEQUENCE [LARGE SCALE GENOMIC DNA]</scope>
    <source>
        <strain evidence="5 6">NCTC11842</strain>
    </source>
</reference>
<keyword evidence="2" id="KW-0313">Glucose metabolism</keyword>
<dbReference type="Proteomes" id="UP000626180">
    <property type="component" value="Unassembled WGS sequence"/>
</dbReference>
<dbReference type="FunFam" id="2.130.10.10:FF:000306">
    <property type="entry name" value="3-carboxymuconate cyclase"/>
    <property type="match status" value="1"/>
</dbReference>
<keyword evidence="2" id="KW-0119">Carbohydrate metabolism</keyword>
<evidence type="ECO:0000256" key="1">
    <source>
        <dbReference type="ARBA" id="ARBA00005564"/>
    </source>
</evidence>
<name>A0A2X2F233_PSELU</name>
<dbReference type="AlphaFoldDB" id="A0A2X2F233"/>
<dbReference type="GO" id="GO:0006006">
    <property type="term" value="P:glucose metabolic process"/>
    <property type="evidence" value="ECO:0007669"/>
    <property type="project" value="UniProtKB-KW"/>
</dbReference>
<proteinExistence type="inferred from homology"/>
<feature type="chain" id="PRO_5016001129" evidence="3">
    <location>
        <begin position="25"/>
        <end position="389"/>
    </location>
</feature>
<dbReference type="InterPro" id="IPR019405">
    <property type="entry name" value="Lactonase_7-beta_prop"/>
</dbReference>
<dbReference type="EMBL" id="UAUF01000014">
    <property type="protein sequence ID" value="SPZ12760.1"/>
    <property type="molecule type" value="Genomic_DNA"/>
</dbReference>
<dbReference type="Gene3D" id="2.130.10.10">
    <property type="entry name" value="YVTN repeat-like/Quinoprotein amine dehydrogenase"/>
    <property type="match status" value="1"/>
</dbReference>
<accession>A0A2X2F233</accession>
<dbReference type="PANTHER" id="PTHR30344">
    <property type="entry name" value="6-PHOSPHOGLUCONOLACTONASE-RELATED"/>
    <property type="match status" value="1"/>
</dbReference>
<keyword evidence="7" id="KW-1185">Reference proteome</keyword>
<protein>
    <submittedName>
        <fullName evidence="5">3-carboxymuconate cyclase</fullName>
    </submittedName>
    <submittedName>
        <fullName evidence="4">Lactonase family protein</fullName>
    </submittedName>
</protein>
<comment type="similarity">
    <text evidence="1">Belongs to the cycloisomerase 2 family.</text>
</comment>
<evidence type="ECO:0000313" key="4">
    <source>
        <dbReference type="EMBL" id="MBF8641583.1"/>
    </source>
</evidence>
<evidence type="ECO:0000256" key="2">
    <source>
        <dbReference type="ARBA" id="ARBA00022526"/>
    </source>
</evidence>
<evidence type="ECO:0000313" key="6">
    <source>
        <dbReference type="Proteomes" id="UP000250443"/>
    </source>
</evidence>
<gene>
    <name evidence="4" type="ORF">IRZ65_12930</name>
    <name evidence="5" type="ORF">NCTC11842_04655</name>
</gene>
<dbReference type="Pfam" id="PF10282">
    <property type="entry name" value="Lactonase"/>
    <property type="match status" value="1"/>
</dbReference>
<dbReference type="EMBL" id="JADMCD010000006">
    <property type="protein sequence ID" value="MBF8641583.1"/>
    <property type="molecule type" value="Genomic_DNA"/>
</dbReference>
<sequence>MKLPSLLPLFLLAPLTGIATTASAEPGLYNLLVGTYTNGSSQGLYVYRFDSRAGQVTGPLRVVKASNPSYLTLARDGRTVFVVNENGRGSQGDDIGRATSYRFDPESGRLQQISQVKTLGDHPTHSTLSPDGQFLFVANYSVEPEGSLAALPVQSNGVLSPVAQIEFFQASNNHPERQTSGHVHGVTFTPDGQYLFSPDLGADKIFAYRYNPARQERPLSPAETPYTPVPSGSGPRHIVFSGDGRFAYLTLELTGQVMVFAHENGALRQLQVYTLAPEGFSGKVGAGAIHLSNDGRFLYAANRGDDNHIDVFAVDPVEGTLTFVDRRSVNGREPREFSIDPTGRYMLVANQGSSQLKVFARDPQTGKLGEELQSVDVAMPSDLKFVAVP</sequence>
<dbReference type="GO" id="GO:0005829">
    <property type="term" value="C:cytosol"/>
    <property type="evidence" value="ECO:0007669"/>
    <property type="project" value="TreeGrafter"/>
</dbReference>
<dbReference type="InterPro" id="IPR050282">
    <property type="entry name" value="Cycloisomerase_2"/>
</dbReference>
<dbReference type="PANTHER" id="PTHR30344:SF1">
    <property type="entry name" value="6-PHOSPHOGLUCONOLACTONASE"/>
    <property type="match status" value="1"/>
</dbReference>
<dbReference type="InterPro" id="IPR015943">
    <property type="entry name" value="WD40/YVTN_repeat-like_dom_sf"/>
</dbReference>
<dbReference type="SUPFAM" id="SSF51004">
    <property type="entry name" value="C-terminal (heme d1) domain of cytochrome cd1-nitrite reductase"/>
    <property type="match status" value="1"/>
</dbReference>
<dbReference type="Proteomes" id="UP000250443">
    <property type="component" value="Unassembled WGS sequence"/>
</dbReference>
<reference evidence="4 7" key="2">
    <citation type="submission" date="2020-10" db="EMBL/GenBank/DDBJ databases">
        <title>Genome sequences of Pseudomonas isolates.</title>
        <authorList>
            <person name="Wessels L."/>
            <person name="Reich F."/>
            <person name="Hammerl J."/>
        </authorList>
    </citation>
    <scope>NUCLEOTIDE SEQUENCE [LARGE SCALE GENOMIC DNA]</scope>
    <source>
        <strain evidence="4 7">20-MO00624-0</strain>
    </source>
</reference>
<evidence type="ECO:0000256" key="3">
    <source>
        <dbReference type="SAM" id="SignalP"/>
    </source>
</evidence>
<dbReference type="RefSeq" id="WP_010796392.1">
    <property type="nucleotide sequence ID" value="NZ_FQYS01000008.1"/>
</dbReference>
<evidence type="ECO:0000313" key="5">
    <source>
        <dbReference type="EMBL" id="SPZ12760.1"/>
    </source>
</evidence>
<organism evidence="5 6">
    <name type="scientific">Pseudomonas luteola</name>
    <dbReference type="NCBI Taxonomy" id="47886"/>
    <lineage>
        <taxon>Bacteria</taxon>
        <taxon>Pseudomonadati</taxon>
        <taxon>Pseudomonadota</taxon>
        <taxon>Gammaproteobacteria</taxon>
        <taxon>Pseudomonadales</taxon>
        <taxon>Pseudomonadaceae</taxon>
        <taxon>Pseudomonas</taxon>
    </lineage>
</organism>
<keyword evidence="3" id="KW-0732">Signal</keyword>
<evidence type="ECO:0000313" key="7">
    <source>
        <dbReference type="Proteomes" id="UP000626180"/>
    </source>
</evidence>
<dbReference type="InterPro" id="IPR011048">
    <property type="entry name" value="Haem_d1_sf"/>
</dbReference>